<reference evidence="2" key="1">
    <citation type="submission" date="2020-11" db="EMBL/GenBank/DDBJ databases">
        <title>Azospira inquinata sp. nov.</title>
        <authorList>
            <person name="Moe W.M."/>
            <person name="Mikes M.C."/>
        </authorList>
    </citation>
    <scope>NUCLEOTIDE SEQUENCE</scope>
    <source>
        <strain evidence="2">Azo-3</strain>
    </source>
</reference>
<dbReference type="AlphaFoldDB" id="A0A975SLN3"/>
<organism evidence="2 3">
    <name type="scientific">Azospira inquinata</name>
    <dbReference type="NCBI Taxonomy" id="2785627"/>
    <lineage>
        <taxon>Bacteria</taxon>
        <taxon>Pseudomonadati</taxon>
        <taxon>Pseudomonadota</taxon>
        <taxon>Betaproteobacteria</taxon>
        <taxon>Rhodocyclales</taxon>
        <taxon>Rhodocyclaceae</taxon>
        <taxon>Azospira</taxon>
    </lineage>
</organism>
<evidence type="ECO:0000313" key="2">
    <source>
        <dbReference type="EMBL" id="QWT48610.1"/>
    </source>
</evidence>
<feature type="domain" description="PIN" evidence="1">
    <location>
        <begin position="11"/>
        <end position="118"/>
    </location>
</feature>
<dbReference type="NCBIfam" id="TIGR00305">
    <property type="entry name" value="putative toxin-antitoxin system toxin component, PIN family"/>
    <property type="match status" value="1"/>
</dbReference>
<sequence length="151" mass="16660">MPSPTNQASWVLDTNIVLDIYHFRESALAPLAAALQDTGVRCLSSPATLDELARVLGYPQFRLDPPAQAAIFQAYRQRVTLVEVTDIPPLPRCRDRDDQKFLELAAVGGAQWLISKDKEVLRLARRKLAPAQFLILSPLQAVAQLVKGEGS</sequence>
<dbReference type="PANTHER" id="PTHR34610">
    <property type="entry name" value="SSL7007 PROTEIN"/>
    <property type="match status" value="1"/>
</dbReference>
<gene>
    <name evidence="2" type="ORF">Azoinq_12250</name>
</gene>
<dbReference type="KEGG" id="aiq:Azoinq_12250"/>
<evidence type="ECO:0000313" key="3">
    <source>
        <dbReference type="Proteomes" id="UP000683428"/>
    </source>
</evidence>
<evidence type="ECO:0000259" key="1">
    <source>
        <dbReference type="Pfam" id="PF13470"/>
    </source>
</evidence>
<dbReference type="EMBL" id="CP064782">
    <property type="protein sequence ID" value="QWT48610.1"/>
    <property type="molecule type" value="Genomic_DNA"/>
</dbReference>
<protein>
    <submittedName>
        <fullName evidence="2">Toxin-antitoxin system toxin component, PIN family</fullName>
    </submittedName>
</protein>
<accession>A0A975SLN3</accession>
<dbReference type="InterPro" id="IPR002716">
    <property type="entry name" value="PIN_dom"/>
</dbReference>
<dbReference type="Proteomes" id="UP000683428">
    <property type="component" value="Chromosome"/>
</dbReference>
<dbReference type="InterPro" id="IPR002850">
    <property type="entry name" value="PIN_toxin-like"/>
</dbReference>
<dbReference type="RefSeq" id="WP_216128677.1">
    <property type="nucleotide sequence ID" value="NZ_CP064782.1"/>
</dbReference>
<name>A0A975SLN3_9RHOO</name>
<dbReference type="Pfam" id="PF13470">
    <property type="entry name" value="PIN_3"/>
    <property type="match status" value="1"/>
</dbReference>
<proteinExistence type="predicted"/>
<dbReference type="PANTHER" id="PTHR34610:SF3">
    <property type="entry name" value="SSL7007 PROTEIN"/>
    <property type="match status" value="1"/>
</dbReference>
<keyword evidence="3" id="KW-1185">Reference proteome</keyword>